<evidence type="ECO:0000313" key="4">
    <source>
        <dbReference type="Proteomes" id="UP000762676"/>
    </source>
</evidence>
<sequence length="1548" mass="171765">MVVVAVVVFEMVVVAMVVVMVIVVKVVVMVIVVKVVVVTVVVKVFVVVVVLSCGGGGDGGDNSVVSIVYGDVKEHCLFPIRFLYVHNSSYIHAMLLTSLFISFLAIVKEYLKHRKRRQPFNDQGCCSCRKGRKDSRPVALHDDPAMWGRTSATLLQPRSPVLSRCSLNAASPYWFRLNEQEGSPKATRKLRETDVDTRLSFDYQRDSLRYSNRQHNHIAVSDAAGSLSPGEKRVSFIEPVLSFLPKPNLEKEALLSQEESELEAKESLSRKEKARKNFDRRNRGTSGYVFLKEDTEDDWQAEGVDDKRKRRKDVVETILRHNLHKAEDVGLELTEDGLQVYTADDFYLFDETSVSHEDIICRLTDPNHTKGLYDDNTQSNRIAWDRNGKLELHKSIRVFNSIDKYCLDATAECTALEELGETNLEEKAARPMVASFGLDAKENIGAPRDVPGNKGTILPATSLSDNDMTATPRAPLNKARTDSLYTLRSGLSIPEDNASRSIDHRVRDICSSSIVGNGLTVGTIAPYSGVKGKSNESSAAVELGGVKHRRSGAEGTDSVLFTIGDGNEDVVEDDIERRWQCWDDVFGANTNRQHRTEQLLIQDQAKRTRESVSFNNLFKEKPQQQLSTGPCLKPIYSSETVMSDSSTSLSTELSLGSLENIKGRTSCVNNNVNKNEQGQNVQALTQPTTSQSKVSEKTEKAGAFALRWGVKKKVGNPAATCDGGRFSNLGKKTAAKYKLMLKNWTFQSLNRETDQSLAFSSLAGSKRSVGYWLDFYHMHCGFHQDSALYGQHVVALDAKEQPMNSNNRLVDKDSNNYARRGCALLGKDSPIPPRFEVEEEADTEDGLLPAQRKSEIDAAVGQWLEFYDINRPSLYHDQSSVLESSECSSIQGAEFSENGTNEWKLPELNAVGDVTHGDLLKARRIWFQFYNINPQSQSHSSPCERATRVLELTSNTCLAVQKNPSTSPVEAAMPRILSDALRKISSDEGIKNRFPVGSSHAHATEIFTSQLFKKLTPLSNESYREIDEFSNKEKETSNLEKGTCDQEKLFDVTSRSDVEKVADIPRNASGTISRFLSLDELSCSQGTISVEIAAKPYPSTAISDPIINLSSTSVDPASLKSKIIGKTDGQHDRQSKLDEDLQHCVTRRSQPLLPRVAARETDRGASSNESSSHLTGSSPTSGQDQNGVQVCPPCSPTSDTARSGSEPTSRNETLQSESTPSDAGKKGSEKSLDLPCPLSGTDLASRLIESVSLKRRALLAELGLYQDLLTGLIPLDWVLPRAASEVTTTHDVEAARPRTRQGSGGSSESFDLDLESECPYCLRRTRERHAHAGQQVEAKFRHLFGIPVPAFAQEEASNSVEERGKGSENRDEVDSTVQGGKAQIRGLQKDSHGGHRGAASNSNNNSTKFGQNLHIDPEESINQPDRSMSLRQILDKKKQDMKRGWRFWIKRSSFQALLLKDPMLALVISYGLIIFTQFACWWPKTALYIYYDQAGFPEAQTAIEMICTILWYARVVLTPCVYLFYSKGYRENFEKILKQSISKVKLAN</sequence>
<proteinExistence type="predicted"/>
<dbReference type="Proteomes" id="UP000762676">
    <property type="component" value="Unassembled WGS sequence"/>
</dbReference>
<keyword evidence="2" id="KW-1133">Transmembrane helix</keyword>
<keyword evidence="2" id="KW-0812">Transmembrane</keyword>
<feature type="compositionally biased region" description="Basic and acidic residues" evidence="1">
    <location>
        <begin position="1223"/>
        <end position="1232"/>
    </location>
</feature>
<feature type="region of interest" description="Disordered" evidence="1">
    <location>
        <begin position="1354"/>
        <end position="1412"/>
    </location>
</feature>
<accession>A0AAV4FUL9</accession>
<feature type="transmembrane region" description="Helical" evidence="2">
    <location>
        <begin position="6"/>
        <end position="28"/>
    </location>
</feature>
<keyword evidence="2" id="KW-0472">Membrane</keyword>
<organism evidence="3 4">
    <name type="scientific">Elysia marginata</name>
    <dbReference type="NCBI Taxonomy" id="1093978"/>
    <lineage>
        <taxon>Eukaryota</taxon>
        <taxon>Metazoa</taxon>
        <taxon>Spiralia</taxon>
        <taxon>Lophotrochozoa</taxon>
        <taxon>Mollusca</taxon>
        <taxon>Gastropoda</taxon>
        <taxon>Heterobranchia</taxon>
        <taxon>Euthyneura</taxon>
        <taxon>Panpulmonata</taxon>
        <taxon>Sacoglossa</taxon>
        <taxon>Placobranchoidea</taxon>
        <taxon>Plakobranchidae</taxon>
        <taxon>Elysia</taxon>
    </lineage>
</organism>
<dbReference type="EMBL" id="BMAT01011649">
    <property type="protein sequence ID" value="GFR76696.1"/>
    <property type="molecule type" value="Genomic_DNA"/>
</dbReference>
<feature type="compositionally biased region" description="Polar residues" evidence="1">
    <location>
        <begin position="1196"/>
        <end position="1221"/>
    </location>
</feature>
<evidence type="ECO:0000256" key="2">
    <source>
        <dbReference type="SAM" id="Phobius"/>
    </source>
</evidence>
<feature type="compositionally biased region" description="Basic and acidic residues" evidence="1">
    <location>
        <begin position="1128"/>
        <end position="1142"/>
    </location>
</feature>
<feature type="compositionally biased region" description="Polar residues" evidence="1">
    <location>
        <begin position="1399"/>
        <end position="1410"/>
    </location>
</feature>
<feature type="transmembrane region" description="Helical" evidence="2">
    <location>
        <begin position="1463"/>
        <end position="1482"/>
    </location>
</feature>
<feature type="transmembrane region" description="Helical" evidence="2">
    <location>
        <begin position="89"/>
        <end position="107"/>
    </location>
</feature>
<evidence type="ECO:0008006" key="5">
    <source>
        <dbReference type="Google" id="ProtNLM"/>
    </source>
</evidence>
<evidence type="ECO:0000256" key="1">
    <source>
        <dbReference type="SAM" id="MobiDB-lite"/>
    </source>
</evidence>
<dbReference type="Gene3D" id="1.20.1070.10">
    <property type="entry name" value="Rhodopsin 7-helix transmembrane proteins"/>
    <property type="match status" value="1"/>
</dbReference>
<gene>
    <name evidence="3" type="ORF">ElyMa_005807700</name>
</gene>
<protein>
    <recommendedName>
        <fullName evidence="5">G-protein coupled receptors family 1 profile domain-containing protein</fullName>
    </recommendedName>
</protein>
<feature type="compositionally biased region" description="Basic and acidic residues" evidence="1">
    <location>
        <begin position="1360"/>
        <end position="1373"/>
    </location>
</feature>
<feature type="compositionally biased region" description="Low complexity" evidence="1">
    <location>
        <begin position="1170"/>
        <end position="1182"/>
    </location>
</feature>
<name>A0AAV4FUL9_9GAST</name>
<evidence type="ECO:0000313" key="3">
    <source>
        <dbReference type="EMBL" id="GFR76696.1"/>
    </source>
</evidence>
<feature type="region of interest" description="Disordered" evidence="1">
    <location>
        <begin position="1124"/>
        <end position="1236"/>
    </location>
</feature>
<feature type="transmembrane region" description="Helical" evidence="2">
    <location>
        <begin position="35"/>
        <end position="57"/>
    </location>
</feature>
<keyword evidence="4" id="KW-1185">Reference proteome</keyword>
<reference evidence="3 4" key="1">
    <citation type="journal article" date="2021" name="Elife">
        <title>Chloroplast acquisition without the gene transfer in kleptoplastic sea slugs, Plakobranchus ocellatus.</title>
        <authorList>
            <person name="Maeda T."/>
            <person name="Takahashi S."/>
            <person name="Yoshida T."/>
            <person name="Shimamura S."/>
            <person name="Takaki Y."/>
            <person name="Nagai Y."/>
            <person name="Toyoda A."/>
            <person name="Suzuki Y."/>
            <person name="Arimoto A."/>
            <person name="Ishii H."/>
            <person name="Satoh N."/>
            <person name="Nishiyama T."/>
            <person name="Hasebe M."/>
            <person name="Maruyama T."/>
            <person name="Minagawa J."/>
            <person name="Obokata J."/>
            <person name="Shigenobu S."/>
        </authorList>
    </citation>
    <scope>NUCLEOTIDE SEQUENCE [LARGE SCALE GENOMIC DNA]</scope>
</reference>
<comment type="caution">
    <text evidence="3">The sequence shown here is derived from an EMBL/GenBank/DDBJ whole genome shotgun (WGS) entry which is preliminary data.</text>
</comment>
<feature type="transmembrane region" description="Helical" evidence="2">
    <location>
        <begin position="1502"/>
        <end position="1525"/>
    </location>
</feature>
<dbReference type="SUPFAM" id="SSF81321">
    <property type="entry name" value="Family A G protein-coupled receptor-like"/>
    <property type="match status" value="1"/>
</dbReference>